<protein>
    <submittedName>
        <fullName evidence="2">Cytochrome C biogenesis protein ccsA</fullName>
    </submittedName>
</protein>
<dbReference type="EMBL" id="CM001221">
    <property type="protein sequence ID" value="AES97062.1"/>
    <property type="molecule type" value="Genomic_DNA"/>
</dbReference>
<dbReference type="InterPro" id="IPR001810">
    <property type="entry name" value="F-box_dom"/>
</dbReference>
<dbReference type="HOGENOM" id="CLU_010721_2_1_1"/>
<dbReference type="PANTHER" id="PTHR32212">
    <property type="entry name" value="CYCLIN-LIKE F-BOX"/>
    <property type="match status" value="1"/>
</dbReference>
<dbReference type="OMA" id="MIMRSAR"/>
<dbReference type="EnsemblPlants" id="AES97062">
    <property type="protein sequence ID" value="AES97062"/>
    <property type="gene ID" value="MTR_5g044800"/>
</dbReference>
<reference evidence="3" key="3">
    <citation type="submission" date="2015-04" db="UniProtKB">
        <authorList>
            <consortium name="EnsemblPlants"/>
        </authorList>
    </citation>
    <scope>IDENTIFICATION</scope>
    <source>
        <strain evidence="3">cv. Jemalong A17</strain>
    </source>
</reference>
<reference evidence="2 4" key="1">
    <citation type="journal article" date="2011" name="Nature">
        <title>The Medicago genome provides insight into the evolution of rhizobial symbioses.</title>
        <authorList>
            <person name="Young N.D."/>
            <person name="Debelle F."/>
            <person name="Oldroyd G.E."/>
            <person name="Geurts R."/>
            <person name="Cannon S.B."/>
            <person name="Udvardi M.K."/>
            <person name="Benedito V.A."/>
            <person name="Mayer K.F."/>
            <person name="Gouzy J."/>
            <person name="Schoof H."/>
            <person name="Van de Peer Y."/>
            <person name="Proost S."/>
            <person name="Cook D.R."/>
            <person name="Meyers B.C."/>
            <person name="Spannagl M."/>
            <person name="Cheung F."/>
            <person name="De Mita S."/>
            <person name="Krishnakumar V."/>
            <person name="Gundlach H."/>
            <person name="Zhou S."/>
            <person name="Mudge J."/>
            <person name="Bharti A.K."/>
            <person name="Murray J.D."/>
            <person name="Naoumkina M.A."/>
            <person name="Rosen B."/>
            <person name="Silverstein K.A."/>
            <person name="Tang H."/>
            <person name="Rombauts S."/>
            <person name="Zhao P.X."/>
            <person name="Zhou P."/>
            <person name="Barbe V."/>
            <person name="Bardou P."/>
            <person name="Bechner M."/>
            <person name="Bellec A."/>
            <person name="Berger A."/>
            <person name="Berges H."/>
            <person name="Bidwell S."/>
            <person name="Bisseling T."/>
            <person name="Choisne N."/>
            <person name="Couloux A."/>
            <person name="Denny R."/>
            <person name="Deshpande S."/>
            <person name="Dai X."/>
            <person name="Doyle J.J."/>
            <person name="Dudez A.M."/>
            <person name="Farmer A.D."/>
            <person name="Fouteau S."/>
            <person name="Franken C."/>
            <person name="Gibelin C."/>
            <person name="Gish J."/>
            <person name="Goldstein S."/>
            <person name="Gonzalez A.J."/>
            <person name="Green P.J."/>
            <person name="Hallab A."/>
            <person name="Hartog M."/>
            <person name="Hua A."/>
            <person name="Humphray S.J."/>
            <person name="Jeong D.H."/>
            <person name="Jing Y."/>
            <person name="Jocker A."/>
            <person name="Kenton S.M."/>
            <person name="Kim D.J."/>
            <person name="Klee K."/>
            <person name="Lai H."/>
            <person name="Lang C."/>
            <person name="Lin S."/>
            <person name="Macmil S.L."/>
            <person name="Magdelenat G."/>
            <person name="Matthews L."/>
            <person name="McCorrison J."/>
            <person name="Monaghan E.L."/>
            <person name="Mun J.H."/>
            <person name="Najar F.Z."/>
            <person name="Nicholson C."/>
            <person name="Noirot C."/>
            <person name="O'Bleness M."/>
            <person name="Paule C.R."/>
            <person name="Poulain J."/>
            <person name="Prion F."/>
            <person name="Qin B."/>
            <person name="Qu C."/>
            <person name="Retzel E.F."/>
            <person name="Riddle C."/>
            <person name="Sallet E."/>
            <person name="Samain S."/>
            <person name="Samson N."/>
            <person name="Sanders I."/>
            <person name="Saurat O."/>
            <person name="Scarpelli C."/>
            <person name="Schiex T."/>
            <person name="Segurens B."/>
            <person name="Severin A.J."/>
            <person name="Sherrier D.J."/>
            <person name="Shi R."/>
            <person name="Sims S."/>
            <person name="Singer S.R."/>
            <person name="Sinharoy S."/>
            <person name="Sterck L."/>
            <person name="Viollet A."/>
            <person name="Wang B.B."/>
            <person name="Wang K."/>
            <person name="Wang M."/>
            <person name="Wang X."/>
            <person name="Warfsmann J."/>
            <person name="Weissenbach J."/>
            <person name="White D.D."/>
            <person name="White J.D."/>
            <person name="Wiley G.B."/>
            <person name="Wincker P."/>
            <person name="Xing Y."/>
            <person name="Yang L."/>
            <person name="Yao Z."/>
            <person name="Ying F."/>
            <person name="Zhai J."/>
            <person name="Zhou L."/>
            <person name="Zuber A."/>
            <person name="Denarie J."/>
            <person name="Dixon R.A."/>
            <person name="May G.D."/>
            <person name="Schwartz D.C."/>
            <person name="Rogers J."/>
            <person name="Quetier F."/>
            <person name="Town C.D."/>
            <person name="Roe B.A."/>
        </authorList>
    </citation>
    <scope>NUCLEOTIDE SEQUENCE [LARGE SCALE GENOMIC DNA]</scope>
    <source>
        <strain evidence="2">A17</strain>
        <strain evidence="3 4">cv. Jemalong A17</strain>
    </source>
</reference>
<name>G7JY08_MEDTR</name>
<dbReference type="PANTHER" id="PTHR32212:SF269">
    <property type="entry name" value="F-BOX_RNI_FBD-LIKE DOMAIN PROTEIN"/>
    <property type="match status" value="1"/>
</dbReference>
<proteinExistence type="predicted"/>
<evidence type="ECO:0000313" key="2">
    <source>
        <dbReference type="EMBL" id="AES97062.1"/>
    </source>
</evidence>
<dbReference type="SMART" id="SM00256">
    <property type="entry name" value="FBOX"/>
    <property type="match status" value="1"/>
</dbReference>
<dbReference type="OrthoDB" id="1848700at2759"/>
<dbReference type="Pfam" id="PF00646">
    <property type="entry name" value="F-box"/>
    <property type="match status" value="1"/>
</dbReference>
<dbReference type="AlphaFoldDB" id="G7JY08"/>
<reference evidence="2 4" key="2">
    <citation type="journal article" date="2014" name="BMC Genomics">
        <title>An improved genome release (version Mt4.0) for the model legume Medicago truncatula.</title>
        <authorList>
            <person name="Tang H."/>
            <person name="Krishnakumar V."/>
            <person name="Bidwell S."/>
            <person name="Rosen B."/>
            <person name="Chan A."/>
            <person name="Zhou S."/>
            <person name="Gentzbittel L."/>
            <person name="Childs K.L."/>
            <person name="Yandell M."/>
            <person name="Gundlach H."/>
            <person name="Mayer K.F."/>
            <person name="Schwartz D.C."/>
            <person name="Town C.D."/>
        </authorList>
    </citation>
    <scope>GENOME REANNOTATION</scope>
    <source>
        <strain evidence="3 4">cv. Jemalong A17</strain>
    </source>
</reference>
<organism evidence="2 4">
    <name type="scientific">Medicago truncatula</name>
    <name type="common">Barrel medic</name>
    <name type="synonym">Medicago tribuloides</name>
    <dbReference type="NCBI Taxonomy" id="3880"/>
    <lineage>
        <taxon>Eukaryota</taxon>
        <taxon>Viridiplantae</taxon>
        <taxon>Streptophyta</taxon>
        <taxon>Embryophyta</taxon>
        <taxon>Tracheophyta</taxon>
        <taxon>Spermatophyta</taxon>
        <taxon>Magnoliopsida</taxon>
        <taxon>eudicotyledons</taxon>
        <taxon>Gunneridae</taxon>
        <taxon>Pentapetalae</taxon>
        <taxon>rosids</taxon>
        <taxon>fabids</taxon>
        <taxon>Fabales</taxon>
        <taxon>Fabaceae</taxon>
        <taxon>Papilionoideae</taxon>
        <taxon>50 kb inversion clade</taxon>
        <taxon>NPAAA clade</taxon>
        <taxon>Hologalegina</taxon>
        <taxon>IRL clade</taxon>
        <taxon>Trifolieae</taxon>
        <taxon>Medicago</taxon>
    </lineage>
</organism>
<dbReference type="InterPro" id="IPR036047">
    <property type="entry name" value="F-box-like_dom_sf"/>
</dbReference>
<dbReference type="PROSITE" id="PS50181">
    <property type="entry name" value="FBOX"/>
    <property type="match status" value="1"/>
</dbReference>
<feature type="domain" description="F-box" evidence="1">
    <location>
        <begin position="29"/>
        <end position="82"/>
    </location>
</feature>
<dbReference type="SUPFAM" id="SSF81383">
    <property type="entry name" value="F-box domain"/>
    <property type="match status" value="1"/>
</dbReference>
<dbReference type="KEGG" id="mtr:11427229"/>
<evidence type="ECO:0000313" key="3">
    <source>
        <dbReference type="EnsemblPlants" id="AES97062"/>
    </source>
</evidence>
<dbReference type="InterPro" id="IPR053781">
    <property type="entry name" value="F-box_AtFBL13-like"/>
</dbReference>
<accession>G7JY08</accession>
<keyword evidence="4" id="KW-1185">Reference proteome</keyword>
<dbReference type="PaxDb" id="3880-AES97062"/>
<evidence type="ECO:0000259" key="1">
    <source>
        <dbReference type="PROSITE" id="PS50181"/>
    </source>
</evidence>
<gene>
    <name evidence="3" type="primary">11427229</name>
    <name evidence="2" type="ordered locus">MTR_5g044800</name>
</gene>
<dbReference type="Gene3D" id="1.20.1280.50">
    <property type="match status" value="1"/>
</dbReference>
<dbReference type="Proteomes" id="UP000002051">
    <property type="component" value="Chromosome 5"/>
</dbReference>
<dbReference type="CDD" id="cd22160">
    <property type="entry name" value="F-box_AtFBL13-like"/>
    <property type="match status" value="1"/>
</dbReference>
<sequence>MERRILRSTKRRRIYEVKNDEKAENGEIDDMLSNFPDGILLHILSFLDAKYAVQTCVLSTRWRNLWKLIPTLILHSSKFSTLKQFSKFVPKILTLRDTSISLHALDLDRHGHIEPRILKKILDYVCSHNTHLQKLEISLRGDHRLIMRTVSSCHALTSLKLSVWNRGGSCDNSGTRFPKSLNLPSLTNLNLKEFIFSCGENNCAEPFFGFTKLNSLVIDCCSIWDAKTLKISSETLVNLTMHKNIFYIDKIELSTSSLCTFTYTDCFIPRICGTGLASVKQFYVVVTMGQYLEKPGMVLRSWLLDLANVTSLTISSTTLQILSLVPELLELKLPSLCNLKSMEIKLEPLERSRGLFNKVKDEMLKKIAAKSMKQVFELRRAGLKPPPIPDGIVAFLLQNSPSAKVHITTKYPDIFKIKQDDKSSNEDKVEKCQTNIVTS</sequence>
<evidence type="ECO:0000313" key="4">
    <source>
        <dbReference type="Proteomes" id="UP000002051"/>
    </source>
</evidence>